<sequence>MTIADKMLSWITDRYSKRPDSNIAKLMAVVGEEIQEKLFDTRDSIVYYQDIDNAEGKVLDRYGQDVGQQRNGMDDQSYRYMIKTKDSANFSNGDIETINEIMENLLGDAYKGLAECWRYEKYDNEPAALVLLYETDIFTPQLKFDGTAKFDGTYLFSGNKGGQFATAAIDNVRTSIRRIVQNGIRIYFGVPIEAAYQDIIAYNTLIVPRISKAYTLPINYEAGFHVQRDTQITKALKFDGSASFNGVHQFDGERAPTEYGLQMRINGEEVEA</sequence>
<name>A0A1I4KR46_9BACI</name>
<organism evidence="1 2">
    <name type="scientific">Salibacterium qingdaonense</name>
    <dbReference type="NCBI Taxonomy" id="266892"/>
    <lineage>
        <taxon>Bacteria</taxon>
        <taxon>Bacillati</taxon>
        <taxon>Bacillota</taxon>
        <taxon>Bacilli</taxon>
        <taxon>Bacillales</taxon>
        <taxon>Bacillaceae</taxon>
    </lineage>
</organism>
<dbReference type="RefSeq" id="WP_090926256.1">
    <property type="nucleotide sequence ID" value="NZ_FOTY01000005.1"/>
</dbReference>
<dbReference type="AlphaFoldDB" id="A0A1I4KR46"/>
<keyword evidence="2" id="KW-1185">Reference proteome</keyword>
<accession>A0A1I4KR46</accession>
<evidence type="ECO:0000313" key="1">
    <source>
        <dbReference type="EMBL" id="SFL81019.1"/>
    </source>
</evidence>
<protein>
    <submittedName>
        <fullName evidence="1">Uncharacterized protein</fullName>
    </submittedName>
</protein>
<dbReference type="STRING" id="266892.SAMN04488054_105165"/>
<proteinExistence type="predicted"/>
<dbReference type="Proteomes" id="UP000199668">
    <property type="component" value="Unassembled WGS sequence"/>
</dbReference>
<reference evidence="1 2" key="1">
    <citation type="submission" date="2016-10" db="EMBL/GenBank/DDBJ databases">
        <authorList>
            <person name="de Groot N.N."/>
        </authorList>
    </citation>
    <scope>NUCLEOTIDE SEQUENCE [LARGE SCALE GENOMIC DNA]</scope>
    <source>
        <strain evidence="1 2">CGMCC 1.6134</strain>
    </source>
</reference>
<dbReference type="EMBL" id="FOTY01000005">
    <property type="protein sequence ID" value="SFL81019.1"/>
    <property type="molecule type" value="Genomic_DNA"/>
</dbReference>
<gene>
    <name evidence="1" type="ORF">SAMN04488054_105165</name>
</gene>
<evidence type="ECO:0000313" key="2">
    <source>
        <dbReference type="Proteomes" id="UP000199668"/>
    </source>
</evidence>
<dbReference type="OrthoDB" id="2087266at2"/>